<dbReference type="EMBL" id="ML975149">
    <property type="protein sequence ID" value="KAF1816886.1"/>
    <property type="molecule type" value="Genomic_DNA"/>
</dbReference>
<dbReference type="AlphaFoldDB" id="A0A6G1GG35"/>
<protein>
    <submittedName>
        <fullName evidence="2 4">Uncharacterized protein</fullName>
    </submittedName>
</protein>
<dbReference type="GeneID" id="54418400"/>
<feature type="region of interest" description="Disordered" evidence="1">
    <location>
        <begin position="65"/>
        <end position="128"/>
    </location>
</feature>
<name>A0A6G1GG35_9PEZI</name>
<sequence>MTAENANPLYPPLAPSDAPPDWFVPDAMVDCEGAPSPPVAAPSPLDWIAFRTEFPQLVPLSLLAGIPGVSCPAPGPNAEPDPEPDPGPDPRTELGTEIRAELGTEHDSRTGPGTAQSDGIPVGAAPSQMELIVYPTHSQVAR</sequence>
<organism evidence="2">
    <name type="scientific">Eremomyces bilateralis CBS 781.70</name>
    <dbReference type="NCBI Taxonomy" id="1392243"/>
    <lineage>
        <taxon>Eukaryota</taxon>
        <taxon>Fungi</taxon>
        <taxon>Dikarya</taxon>
        <taxon>Ascomycota</taxon>
        <taxon>Pezizomycotina</taxon>
        <taxon>Dothideomycetes</taxon>
        <taxon>Dothideomycetes incertae sedis</taxon>
        <taxon>Eremomycetales</taxon>
        <taxon>Eremomycetaceae</taxon>
        <taxon>Eremomyces</taxon>
    </lineage>
</organism>
<keyword evidence="3" id="KW-1185">Reference proteome</keyword>
<accession>A0A6G1GG35</accession>
<evidence type="ECO:0000313" key="2">
    <source>
        <dbReference type="EMBL" id="KAF1816886.1"/>
    </source>
</evidence>
<reference evidence="4" key="2">
    <citation type="submission" date="2020-04" db="EMBL/GenBank/DDBJ databases">
        <authorList>
            <consortium name="NCBI Genome Project"/>
        </authorList>
    </citation>
    <scope>NUCLEOTIDE SEQUENCE</scope>
    <source>
        <strain evidence="4">CBS 781.70</strain>
    </source>
</reference>
<evidence type="ECO:0000313" key="3">
    <source>
        <dbReference type="Proteomes" id="UP000504638"/>
    </source>
</evidence>
<feature type="compositionally biased region" description="Basic and acidic residues" evidence="1">
    <location>
        <begin position="88"/>
        <end position="109"/>
    </location>
</feature>
<gene>
    <name evidence="2 4" type="ORF">P152DRAFT_445059</name>
</gene>
<reference evidence="2 4" key="1">
    <citation type="submission" date="2020-01" db="EMBL/GenBank/DDBJ databases">
        <authorList>
            <consortium name="DOE Joint Genome Institute"/>
            <person name="Haridas S."/>
            <person name="Albert R."/>
            <person name="Binder M."/>
            <person name="Bloem J."/>
            <person name="Labutti K."/>
            <person name="Salamov A."/>
            <person name="Andreopoulos B."/>
            <person name="Baker S.E."/>
            <person name="Barry K."/>
            <person name="Bills G."/>
            <person name="Bluhm B.H."/>
            <person name="Cannon C."/>
            <person name="Castanera R."/>
            <person name="Culley D.E."/>
            <person name="Daum C."/>
            <person name="Ezra D."/>
            <person name="Gonzalez J.B."/>
            <person name="Henrissat B."/>
            <person name="Kuo A."/>
            <person name="Liang C."/>
            <person name="Lipzen A."/>
            <person name="Lutzoni F."/>
            <person name="Magnuson J."/>
            <person name="Mondo S."/>
            <person name="Nolan M."/>
            <person name="Ohm R."/>
            <person name="Pangilinan J."/>
            <person name="Park H.-J."/>
            <person name="Ramirez L."/>
            <person name="Alfaro M."/>
            <person name="Sun H."/>
            <person name="Tritt A."/>
            <person name="Yoshinaga Y."/>
            <person name="Zwiers L.-H."/>
            <person name="Turgeon B.G."/>
            <person name="Goodwin S.B."/>
            <person name="Spatafora J.W."/>
            <person name="Crous P.W."/>
            <person name="Grigoriev I.V."/>
        </authorList>
    </citation>
    <scope>NUCLEOTIDE SEQUENCE</scope>
    <source>
        <strain evidence="2 4">CBS 781.70</strain>
    </source>
</reference>
<proteinExistence type="predicted"/>
<reference evidence="4" key="3">
    <citation type="submission" date="2025-04" db="UniProtKB">
        <authorList>
            <consortium name="RefSeq"/>
        </authorList>
    </citation>
    <scope>IDENTIFICATION</scope>
    <source>
        <strain evidence="4">CBS 781.70</strain>
    </source>
</reference>
<evidence type="ECO:0000256" key="1">
    <source>
        <dbReference type="SAM" id="MobiDB-lite"/>
    </source>
</evidence>
<dbReference type="Proteomes" id="UP000504638">
    <property type="component" value="Unplaced"/>
</dbReference>
<dbReference type="RefSeq" id="XP_033538517.1">
    <property type="nucleotide sequence ID" value="XM_033677830.1"/>
</dbReference>
<evidence type="ECO:0000313" key="4">
    <source>
        <dbReference type="RefSeq" id="XP_033538517.1"/>
    </source>
</evidence>